<evidence type="ECO:0000313" key="2">
    <source>
        <dbReference type="EMBL" id="CCA72150.1"/>
    </source>
</evidence>
<dbReference type="EMBL" id="CAFZ01000150">
    <property type="protein sequence ID" value="CCA72150.1"/>
    <property type="molecule type" value="Genomic_DNA"/>
</dbReference>
<organism evidence="2 3">
    <name type="scientific">Serendipita indica (strain DSM 11827)</name>
    <name type="common">Root endophyte fungus</name>
    <name type="synonym">Piriformospora indica</name>
    <dbReference type="NCBI Taxonomy" id="1109443"/>
    <lineage>
        <taxon>Eukaryota</taxon>
        <taxon>Fungi</taxon>
        <taxon>Dikarya</taxon>
        <taxon>Basidiomycota</taxon>
        <taxon>Agaricomycotina</taxon>
        <taxon>Agaricomycetes</taxon>
        <taxon>Sebacinales</taxon>
        <taxon>Serendipitaceae</taxon>
        <taxon>Serendipita</taxon>
    </lineage>
</organism>
<evidence type="ECO:0000256" key="1">
    <source>
        <dbReference type="SAM" id="Phobius"/>
    </source>
</evidence>
<accession>G4TLF5</accession>
<name>G4TLF5_SERID</name>
<evidence type="ECO:0000313" key="3">
    <source>
        <dbReference type="Proteomes" id="UP000007148"/>
    </source>
</evidence>
<protein>
    <submittedName>
        <fullName evidence="2">Uncharacterized protein</fullName>
    </submittedName>
</protein>
<keyword evidence="1" id="KW-0472">Membrane</keyword>
<comment type="caution">
    <text evidence="2">The sequence shown here is derived from an EMBL/GenBank/DDBJ whole genome shotgun (WGS) entry which is preliminary data.</text>
</comment>
<proteinExistence type="predicted"/>
<sequence>MVTPPTFQIVTSLTSFDSANVSSWSGGGGARRQIALDSMHPFAGREFGGSDRSNLRGSRAFGSGYPYGASSTDSIAGRPFPYGVWPIYWGGNFMGSEEYGPHLDSIRPGGQLVLHEIKGSTERWNVTDDETYYMLCDRETAFAIMTSFVTWCDALPVWPVVFNITGAGVGEGRAGNITVDVSNVVRYYRASSFAFLFRGYNNTKAKTPNSGATDADSDPLPDLVTYSLFRKCLSGVIENALPIVDRIPQKSKTGMIIGIVFGVVIGLGLLCFCSMGKRRSPNY</sequence>
<keyword evidence="1" id="KW-1133">Transmembrane helix</keyword>
<gene>
    <name evidence="2" type="ORF">PIIN_06085</name>
</gene>
<reference evidence="2 3" key="1">
    <citation type="journal article" date="2011" name="PLoS Pathog.">
        <title>Endophytic Life Strategies Decoded by Genome and Transcriptome Analyses of the Mutualistic Root Symbiont Piriformospora indica.</title>
        <authorList>
            <person name="Zuccaro A."/>
            <person name="Lahrmann U."/>
            <person name="Guldener U."/>
            <person name="Langen G."/>
            <person name="Pfiffi S."/>
            <person name="Biedenkopf D."/>
            <person name="Wong P."/>
            <person name="Samans B."/>
            <person name="Grimm C."/>
            <person name="Basiewicz M."/>
            <person name="Murat C."/>
            <person name="Martin F."/>
            <person name="Kogel K.H."/>
        </authorList>
    </citation>
    <scope>NUCLEOTIDE SEQUENCE [LARGE SCALE GENOMIC DNA]</scope>
    <source>
        <strain evidence="2 3">DSM 11827</strain>
    </source>
</reference>
<dbReference type="InParanoid" id="G4TLF5"/>
<dbReference type="Proteomes" id="UP000007148">
    <property type="component" value="Unassembled WGS sequence"/>
</dbReference>
<dbReference type="AlphaFoldDB" id="G4TLF5"/>
<keyword evidence="3" id="KW-1185">Reference proteome</keyword>
<feature type="transmembrane region" description="Helical" evidence="1">
    <location>
        <begin position="255"/>
        <end position="275"/>
    </location>
</feature>
<keyword evidence="1" id="KW-0812">Transmembrane</keyword>
<dbReference type="OrthoDB" id="3365917at2759"/>
<dbReference type="HOGENOM" id="CLU_057147_0_1_1"/>